<comment type="function">
    <text evidence="1">Metalloprotease.</text>
</comment>
<protein>
    <recommendedName>
        <fullName evidence="6">Metalloendopeptidase</fullName>
        <ecNumber evidence="6">3.4.24.-</ecNumber>
    </recommendedName>
</protein>
<evidence type="ECO:0000256" key="6">
    <source>
        <dbReference type="RuleBase" id="RU361183"/>
    </source>
</evidence>
<keyword evidence="3 5" id="KW-0378">Hydrolase</keyword>
<evidence type="ECO:0000256" key="4">
    <source>
        <dbReference type="PROSITE-ProRule" id="PRU01005"/>
    </source>
</evidence>
<dbReference type="GO" id="GO:0008270">
    <property type="term" value="F:zinc ion binding"/>
    <property type="evidence" value="ECO:0007669"/>
    <property type="project" value="UniProtKB-UniRule"/>
</dbReference>
<feature type="binding site" evidence="5">
    <location>
        <position position="151"/>
    </location>
    <ligand>
        <name>Zn(2+)</name>
        <dbReference type="ChEBI" id="CHEBI:29105"/>
        <note>catalytic</note>
    </ligand>
</feature>
<feature type="active site" evidence="5">
    <location>
        <position position="142"/>
    </location>
</feature>
<dbReference type="PANTHER" id="PTHR10127:SF850">
    <property type="entry name" value="METALLOENDOPEPTIDASE"/>
    <property type="match status" value="1"/>
</dbReference>
<dbReference type="EMBL" id="U22380">
    <property type="protein sequence ID" value="AAA92361.2"/>
    <property type="molecule type" value="mRNA"/>
</dbReference>
<feature type="domain" description="Peptidase M12A" evidence="8">
    <location>
        <begin position="49"/>
        <end position="240"/>
    </location>
</feature>
<proteinExistence type="evidence at transcript level"/>
<evidence type="ECO:0000256" key="3">
    <source>
        <dbReference type="ARBA" id="ARBA00022801"/>
    </source>
</evidence>
<evidence type="ECO:0000259" key="7">
    <source>
        <dbReference type="PROSITE" id="PS51670"/>
    </source>
</evidence>
<keyword evidence="5 6" id="KW-0482">Metalloprotease</keyword>
<dbReference type="Gene3D" id="1.10.10.1940">
    <property type="match status" value="1"/>
</dbReference>
<feature type="domain" description="ShKT" evidence="7">
    <location>
        <begin position="250"/>
        <end position="284"/>
    </location>
</feature>
<evidence type="ECO:0000313" key="11">
    <source>
        <dbReference type="RefSeq" id="NP_001296695.1"/>
    </source>
</evidence>
<dbReference type="Gene3D" id="3.40.390.10">
    <property type="entry name" value="Collagenase (Catalytic Domain)"/>
    <property type="match status" value="1"/>
</dbReference>
<dbReference type="PROSITE" id="PS51670">
    <property type="entry name" value="SHKT"/>
    <property type="match status" value="1"/>
</dbReference>
<dbReference type="PANTHER" id="PTHR10127">
    <property type="entry name" value="DISCOIDIN, CUB, EGF, LAMININ , AND ZINC METALLOPROTEASE DOMAIN CONTAINING"/>
    <property type="match status" value="1"/>
</dbReference>
<evidence type="ECO:0000256" key="1">
    <source>
        <dbReference type="ARBA" id="ARBA00002657"/>
    </source>
</evidence>
<dbReference type="InterPro" id="IPR034035">
    <property type="entry name" value="Astacin-like_dom"/>
</dbReference>
<evidence type="ECO:0000259" key="8">
    <source>
        <dbReference type="PROSITE" id="PS51864"/>
    </source>
</evidence>
<evidence type="ECO:0000313" key="10">
    <source>
        <dbReference type="Proteomes" id="UP001652625"/>
    </source>
</evidence>
<dbReference type="InterPro" id="IPR003582">
    <property type="entry name" value="ShKT_dom"/>
</dbReference>
<reference evidence="11" key="3">
    <citation type="submission" date="2025-05" db="UniProtKB">
        <authorList>
            <consortium name="RefSeq"/>
        </authorList>
    </citation>
    <scope>IDENTIFICATION</scope>
</reference>
<dbReference type="InterPro" id="IPR024079">
    <property type="entry name" value="MetalloPept_cat_dom_sf"/>
</dbReference>
<organism evidence="9">
    <name type="scientific">Hydra vulgaris</name>
    <name type="common">Hydra</name>
    <name type="synonym">Hydra attenuata</name>
    <dbReference type="NCBI Taxonomy" id="6087"/>
    <lineage>
        <taxon>Eukaryota</taxon>
        <taxon>Metazoa</taxon>
        <taxon>Cnidaria</taxon>
        <taxon>Hydrozoa</taxon>
        <taxon>Hydroidolina</taxon>
        <taxon>Anthoathecata</taxon>
        <taxon>Aplanulata</taxon>
        <taxon>Hydridae</taxon>
        <taxon>Hydra</taxon>
    </lineage>
</organism>
<feature type="binding site" evidence="5">
    <location>
        <position position="141"/>
    </location>
    <ligand>
        <name>Zn(2+)</name>
        <dbReference type="ChEBI" id="CHEBI:29105"/>
        <note>catalytic</note>
    </ligand>
</feature>
<accession>Q25174</accession>
<reference evidence="9 11" key="1">
    <citation type="journal article" date="1995" name="Development">
        <title>A 25.7 x 10(3) M(r) hydra metalloproteinase (HMP1), a member of the astacin family, localizes to the extracellular matrix of Hydra vulgaris in a head-specific manner and has a developmental function.</title>
        <authorList>
            <person name="Yan L."/>
            <person name="Pollock G.H."/>
            <person name="Nagase H."/>
            <person name="Sarras MP J.r."/>
        </authorList>
    </citation>
    <scope>NUCLEOTIDE SEQUENCE</scope>
</reference>
<name>Q25174_HYDVU</name>
<feature type="disulfide bond" evidence="4">
    <location>
        <begin position="250"/>
        <end position="284"/>
    </location>
</feature>
<dbReference type="RefSeq" id="NP_001296695.1">
    <property type="nucleotide sequence ID" value="NM_001309766.1"/>
</dbReference>
<evidence type="ECO:0000256" key="5">
    <source>
        <dbReference type="PROSITE-ProRule" id="PRU01211"/>
    </source>
</evidence>
<dbReference type="SMART" id="SM00235">
    <property type="entry name" value="ZnMc"/>
    <property type="match status" value="1"/>
</dbReference>
<comment type="caution">
    <text evidence="4">Lacks conserved residue(s) required for the propagation of feature annotation.</text>
</comment>
<dbReference type="CDD" id="cd04280">
    <property type="entry name" value="ZnMc_astacin_like"/>
    <property type="match status" value="1"/>
</dbReference>
<keyword evidence="5 6" id="KW-0862">Zinc</keyword>
<feature type="binding site" evidence="5">
    <location>
        <position position="145"/>
    </location>
    <ligand>
        <name>Zn(2+)</name>
        <dbReference type="ChEBI" id="CHEBI:29105"/>
        <note>catalytic</note>
    </ligand>
</feature>
<gene>
    <name evidence="9 11" type="primary">HMP1</name>
    <name evidence="11" type="synonym">LOC100213185</name>
</gene>
<feature type="chain" id="PRO_5005142887" description="Metalloendopeptidase" evidence="6 11">
    <location>
        <begin position="18"/>
        <end position="285"/>
    </location>
</feature>
<dbReference type="GeneID" id="100213185"/>
<dbReference type="OrthoDB" id="291007at2759"/>
<evidence type="ECO:0000313" key="9">
    <source>
        <dbReference type="EMBL" id="AAA92361.2"/>
    </source>
</evidence>
<dbReference type="GO" id="GO:0004222">
    <property type="term" value="F:metalloendopeptidase activity"/>
    <property type="evidence" value="ECO:0007669"/>
    <property type="project" value="UniProtKB-UniRule"/>
</dbReference>
<keyword evidence="10" id="KW-1185">Reference proteome</keyword>
<keyword evidence="2 5" id="KW-0645">Protease</keyword>
<dbReference type="PRINTS" id="PR00480">
    <property type="entry name" value="ASTACIN"/>
</dbReference>
<dbReference type="EC" id="3.4.24.-" evidence="6"/>
<dbReference type="Proteomes" id="UP001652625">
    <property type="component" value="Chromosome 09"/>
</dbReference>
<dbReference type="InterPro" id="IPR001506">
    <property type="entry name" value="Peptidase_M12A"/>
</dbReference>
<dbReference type="SMART" id="SM00254">
    <property type="entry name" value="ShKT"/>
    <property type="match status" value="1"/>
</dbReference>
<evidence type="ECO:0000256" key="2">
    <source>
        <dbReference type="ARBA" id="ARBA00022670"/>
    </source>
</evidence>
<dbReference type="Pfam" id="PF01549">
    <property type="entry name" value="ShK"/>
    <property type="match status" value="1"/>
</dbReference>
<comment type="cofactor">
    <cofactor evidence="5 6">
        <name>Zn(2+)</name>
        <dbReference type="ChEBI" id="CHEBI:29105"/>
    </cofactor>
    <text evidence="5 6">Binds 1 zinc ion per subunit.</text>
</comment>
<keyword evidence="4" id="KW-1015">Disulfide bond</keyword>
<reference evidence="9" key="2">
    <citation type="submission" date="1999-07" db="EMBL/GenBank/DDBJ databases">
        <authorList>
            <person name="Sarras M.P."/>
        </authorList>
    </citation>
    <scope>NUCLEOTIDE SEQUENCE</scope>
</reference>
<keyword evidence="6 11" id="KW-0732">Signal</keyword>
<feature type="signal peptide" evidence="6 11">
    <location>
        <begin position="1"/>
        <end position="17"/>
    </location>
</feature>
<dbReference type="AlphaFoldDB" id="Q25174"/>
<keyword evidence="5 6" id="KW-0479">Metal-binding</keyword>
<dbReference type="Pfam" id="PF01400">
    <property type="entry name" value="Astacin"/>
    <property type="match status" value="1"/>
</dbReference>
<dbReference type="SUPFAM" id="SSF55486">
    <property type="entry name" value="Metalloproteases ('zincins'), catalytic domain"/>
    <property type="match status" value="1"/>
</dbReference>
<dbReference type="KEGG" id="hmg:100213185"/>
<dbReference type="MEROPS" id="M12.017"/>
<dbReference type="InterPro" id="IPR006026">
    <property type="entry name" value="Peptidase_Metallo"/>
</dbReference>
<dbReference type="PROSITE" id="PS51864">
    <property type="entry name" value="ASTACIN"/>
    <property type="match status" value="1"/>
</dbReference>
<sequence length="285" mass="32653">MNIFWAFLVLLQAYISAVRVNYGNPDAFEGDIGLDPETRAIINGQLTENQFKGVTLDRIWPGAQIPYVFDNNFDNRRRQLVNQAITSYNQHTCVRFAPRTNQRDFVHMVNEQGCWSIIGRQGNSQKLKLGDWCLDIGTAIHEMMHAAGFYHEQSRNDRDDHVVIFWNNIQRGEDYNFQKYRTEYYGQTYDHNSIMHYRNDEFSANGKNTIQAKNNPGLKLGNNQFSKSDIAAINQMYKCSGVTGITPAPCEDSHSNCAAWAKANECNKNPNWMRPNCKKSCGTCV</sequence>
<dbReference type="GO" id="GO:0006508">
    <property type="term" value="P:proteolysis"/>
    <property type="evidence" value="ECO:0007669"/>
    <property type="project" value="UniProtKB-KW"/>
</dbReference>